<accession>L0JYS6</accession>
<feature type="transmembrane region" description="Helical" evidence="1">
    <location>
        <begin position="20"/>
        <end position="53"/>
    </location>
</feature>
<dbReference type="GeneID" id="14403795"/>
<name>L0JYS6_9EURY</name>
<evidence type="ECO:0000256" key="1">
    <source>
        <dbReference type="SAM" id="Phobius"/>
    </source>
</evidence>
<keyword evidence="1" id="KW-0812">Transmembrane</keyword>
<organism evidence="2 3">
    <name type="scientific">Natronococcus occultus SP4</name>
    <dbReference type="NCBI Taxonomy" id="694430"/>
    <lineage>
        <taxon>Archaea</taxon>
        <taxon>Methanobacteriati</taxon>
        <taxon>Methanobacteriota</taxon>
        <taxon>Stenosarchaea group</taxon>
        <taxon>Halobacteria</taxon>
        <taxon>Halobacteriales</taxon>
        <taxon>Natrialbaceae</taxon>
        <taxon>Natronococcus</taxon>
    </lineage>
</organism>
<protein>
    <submittedName>
        <fullName evidence="2">Uncharacterized protein</fullName>
    </submittedName>
</protein>
<dbReference type="AlphaFoldDB" id="L0JYS6"/>
<dbReference type="Proteomes" id="UP000010878">
    <property type="component" value="Chromosome"/>
</dbReference>
<keyword evidence="3" id="KW-1185">Reference proteome</keyword>
<sequence>MWYDTKPEDDVDPVPSRFERLAAVVAVLAALLLVPAAALGSGIAVVGLLFVAFTCGTVAKARTDLGGLLTFGLRSVPEDDPSAERYREHREREDDRIREAVSVDADPRLDRLLAIGLAVVGVGALAAVAAGVGEGGRLTVYLLGSALVALNCALVAYATSHMNADD</sequence>
<feature type="transmembrane region" description="Helical" evidence="1">
    <location>
        <begin position="138"/>
        <end position="158"/>
    </location>
</feature>
<dbReference type="HOGENOM" id="CLU_1599065_0_0_2"/>
<gene>
    <name evidence="2" type="ORF">Natoc_2111</name>
</gene>
<keyword evidence="1" id="KW-0472">Membrane</keyword>
<evidence type="ECO:0000313" key="3">
    <source>
        <dbReference type="Proteomes" id="UP000010878"/>
    </source>
</evidence>
<reference evidence="2 3" key="1">
    <citation type="submission" date="2012-11" db="EMBL/GenBank/DDBJ databases">
        <title>FINISHED of Natronococcus occultus SP4, DSM 3396.</title>
        <authorList>
            <consortium name="DOE Joint Genome Institute"/>
            <person name="Eisen J."/>
            <person name="Huntemann M."/>
            <person name="Wei C.-L."/>
            <person name="Han J."/>
            <person name="Detter J.C."/>
            <person name="Han C."/>
            <person name="Tapia R."/>
            <person name="Chen A."/>
            <person name="Kyrpides N."/>
            <person name="Mavromatis K."/>
            <person name="Markowitz V."/>
            <person name="Szeto E."/>
            <person name="Ivanova N."/>
            <person name="Mikhailova N."/>
            <person name="Ovchinnikova G."/>
            <person name="Pagani I."/>
            <person name="Pati A."/>
            <person name="Goodwin L."/>
            <person name="Nordberg H.P."/>
            <person name="Cantor M.N."/>
            <person name="Hua S.X."/>
            <person name="Woyke T."/>
            <person name="Eisen J."/>
            <person name="Klenk H.-P."/>
            <person name="Klenk H.-P."/>
        </authorList>
    </citation>
    <scope>NUCLEOTIDE SEQUENCE [LARGE SCALE GENOMIC DNA]</scope>
    <source>
        <strain evidence="2 3">SP4</strain>
    </source>
</reference>
<dbReference type="KEGG" id="nou:Natoc_2111"/>
<dbReference type="RefSeq" id="WP_015321340.1">
    <property type="nucleotide sequence ID" value="NC_019974.1"/>
</dbReference>
<keyword evidence="1" id="KW-1133">Transmembrane helix</keyword>
<proteinExistence type="predicted"/>
<evidence type="ECO:0000313" key="2">
    <source>
        <dbReference type="EMBL" id="AGB37896.1"/>
    </source>
</evidence>
<feature type="transmembrane region" description="Helical" evidence="1">
    <location>
        <begin position="112"/>
        <end position="132"/>
    </location>
</feature>
<dbReference type="eggNOG" id="ENOG502N5TF">
    <property type="taxonomic scope" value="Archaea"/>
</dbReference>
<dbReference type="EMBL" id="CP003929">
    <property type="protein sequence ID" value="AGB37896.1"/>
    <property type="molecule type" value="Genomic_DNA"/>
</dbReference>